<protein>
    <submittedName>
        <fullName evidence="1">Terminase</fullName>
    </submittedName>
</protein>
<evidence type="ECO:0000313" key="2">
    <source>
        <dbReference type="EMBL" id="SFK13489.1"/>
    </source>
</evidence>
<keyword evidence="4" id="KW-1185">Reference proteome</keyword>
<dbReference type="AlphaFoldDB" id="A0A1I3X2F4"/>
<accession>A0A1I3X2F4</accession>
<evidence type="ECO:0000313" key="4">
    <source>
        <dbReference type="Proteomes" id="UP000224607"/>
    </source>
</evidence>
<dbReference type="EMBL" id="FORG01000031">
    <property type="protein sequence ID" value="SFK13489.1"/>
    <property type="molecule type" value="Genomic_DNA"/>
</dbReference>
<reference evidence="3" key="2">
    <citation type="submission" date="2016-10" db="EMBL/GenBank/DDBJ databases">
        <authorList>
            <person name="Varghese N."/>
            <person name="Submissions S."/>
        </authorList>
    </citation>
    <scope>NUCLEOTIDE SEQUENCE [LARGE SCALE GENOMIC DNA]</scope>
    <source>
        <strain evidence="3">DSM 17908</strain>
    </source>
</reference>
<dbReference type="EMBL" id="NITY01000017">
    <property type="protein sequence ID" value="PHM38185.1"/>
    <property type="molecule type" value="Genomic_DNA"/>
</dbReference>
<dbReference type="Proteomes" id="UP000224607">
    <property type="component" value="Unassembled WGS sequence"/>
</dbReference>
<reference evidence="2" key="1">
    <citation type="submission" date="2016-10" db="EMBL/GenBank/DDBJ databases">
        <authorList>
            <person name="de Groot N.N."/>
        </authorList>
    </citation>
    <scope>NUCLEOTIDE SEQUENCE [LARGE SCALE GENOMIC DNA]</scope>
    <source>
        <strain evidence="2">DSM 17908</strain>
    </source>
</reference>
<dbReference type="STRING" id="351675.SAMN05421680_13121"/>
<organism evidence="2 3">
    <name type="scientific">Xenorhabdus mauleonii</name>
    <dbReference type="NCBI Taxonomy" id="351675"/>
    <lineage>
        <taxon>Bacteria</taxon>
        <taxon>Pseudomonadati</taxon>
        <taxon>Pseudomonadota</taxon>
        <taxon>Gammaproteobacteria</taxon>
        <taxon>Enterobacterales</taxon>
        <taxon>Morganellaceae</taxon>
        <taxon>Xenorhabdus</taxon>
    </lineage>
</organism>
<evidence type="ECO:0000313" key="1">
    <source>
        <dbReference type="EMBL" id="PHM38185.1"/>
    </source>
</evidence>
<sequence length="140" mass="16187">MNYNVVWKPLPGSQSLSLSCPCNEILYEGTRGPGKTAAQLARFRRNVGVGYGSFWRGVIFDTEYKNLADIITQSKRIYRLFKDGARFLASASELRWVWPTGEELLFRFGKEADDYWDYHGQEFPFIGFNELTKQTSADFY</sequence>
<dbReference type="Proteomes" id="UP000198919">
    <property type="component" value="Unassembled WGS sequence"/>
</dbReference>
<evidence type="ECO:0000313" key="3">
    <source>
        <dbReference type="Proteomes" id="UP000198919"/>
    </source>
</evidence>
<name>A0A1I3X2F4_9GAMM</name>
<proteinExistence type="predicted"/>
<gene>
    <name evidence="2" type="ORF">SAMN05421680_13121</name>
    <name evidence="1" type="ORF">Xmau_03572</name>
</gene>
<reference evidence="1 4" key="3">
    <citation type="journal article" date="2017" name="Nat. Microbiol.">
        <title>Natural product diversity associated with the nematode symbionts Photorhabdus and Xenorhabdus.</title>
        <authorList>
            <person name="Tobias N.J."/>
            <person name="Wolff H."/>
            <person name="Djahanschiri B."/>
            <person name="Grundmann F."/>
            <person name="Kronenwerth M."/>
            <person name="Shi Y.M."/>
            <person name="Simonyi S."/>
            <person name="Grun P."/>
            <person name="Shapiro-Ilan D."/>
            <person name="Pidot S.J."/>
            <person name="Stinear T.P."/>
            <person name="Ebersberger I."/>
            <person name="Bode H.B."/>
        </authorList>
    </citation>
    <scope>NUCLEOTIDE SEQUENCE [LARGE SCALE GENOMIC DNA]</scope>
    <source>
        <strain evidence="1 4">DSM 17908</strain>
    </source>
</reference>